<accession>A0A0D7K640</accession>
<dbReference type="EMBL" id="VFPV01000001">
    <property type="protein sequence ID" value="TQN07765.1"/>
    <property type="molecule type" value="Genomic_DNA"/>
</dbReference>
<gene>
    <name evidence="2" type="ORF">BDD18_0913</name>
    <name evidence="1" type="ORF">RP29_14530</name>
</gene>
<evidence type="ECO:0000313" key="1">
    <source>
        <dbReference type="EMBL" id="KJA09770.1"/>
    </source>
</evidence>
<proteinExistence type="predicted"/>
<name>A0A0D7K640_9BURK</name>
<comment type="caution">
    <text evidence="1">The sequence shown here is derived from an EMBL/GenBank/DDBJ whole genome shotgun (WGS) entry which is preliminary data.</text>
</comment>
<dbReference type="EMBL" id="JXYQ01000051">
    <property type="protein sequence ID" value="KJA09770.1"/>
    <property type="molecule type" value="Genomic_DNA"/>
</dbReference>
<dbReference type="SUPFAM" id="SSF158682">
    <property type="entry name" value="TerB-like"/>
    <property type="match status" value="1"/>
</dbReference>
<dbReference type="RefSeq" id="WP_044399881.1">
    <property type="nucleotide sequence ID" value="NZ_JBKBXS010000018.1"/>
</dbReference>
<dbReference type="Gene3D" id="1.10.3680.10">
    <property type="entry name" value="TerB-like"/>
    <property type="match status" value="1"/>
</dbReference>
<dbReference type="Proteomes" id="UP000032566">
    <property type="component" value="Unassembled WGS sequence"/>
</dbReference>
<dbReference type="AlphaFoldDB" id="A0A0D7K640"/>
<dbReference type="STRING" id="80878.RP29_14530"/>
<keyword evidence="3" id="KW-1185">Reference proteome</keyword>
<organism evidence="1 3">
    <name type="scientific">Acidovorax temperans</name>
    <dbReference type="NCBI Taxonomy" id="80878"/>
    <lineage>
        <taxon>Bacteria</taxon>
        <taxon>Pseudomonadati</taxon>
        <taxon>Pseudomonadota</taxon>
        <taxon>Betaproteobacteria</taxon>
        <taxon>Burkholderiales</taxon>
        <taxon>Comamonadaceae</taxon>
        <taxon>Acidovorax</taxon>
    </lineage>
</organism>
<reference evidence="1 3" key="1">
    <citation type="submission" date="2014-12" db="EMBL/GenBank/DDBJ databases">
        <title>Isolation of bacteria from lake water.</title>
        <authorList>
            <person name="Sheng K.-Y."/>
            <person name="Chin P.-S."/>
            <person name="Chan K.-G."/>
            <person name="Tan G.S."/>
        </authorList>
    </citation>
    <scope>NUCLEOTIDE SEQUENCE [LARGE SCALE GENOMIC DNA]</scope>
    <source>
        <strain evidence="1 3">KY4</strain>
    </source>
</reference>
<dbReference type="OrthoDB" id="8526975at2"/>
<protein>
    <recommendedName>
        <fullName evidence="5">TerB family tellurite resistance protein</fullName>
    </recommendedName>
</protein>
<evidence type="ECO:0000313" key="4">
    <source>
        <dbReference type="Proteomes" id="UP000316993"/>
    </source>
</evidence>
<dbReference type="PATRIC" id="fig|80878.5.peg.2801"/>
<dbReference type="Proteomes" id="UP000316993">
    <property type="component" value="Unassembled WGS sequence"/>
</dbReference>
<evidence type="ECO:0008006" key="5">
    <source>
        <dbReference type="Google" id="ProtNLM"/>
    </source>
</evidence>
<reference evidence="2 4" key="2">
    <citation type="submission" date="2019-06" db="EMBL/GenBank/DDBJ databases">
        <title>Genomic Encyclopedia of Archaeal and Bacterial Type Strains, Phase II (KMG-II): from individual species to whole genera.</title>
        <authorList>
            <person name="Goeker M."/>
        </authorList>
    </citation>
    <scope>NUCLEOTIDE SEQUENCE [LARGE SCALE GENOMIC DNA]</scope>
    <source>
        <strain evidence="2 4">DSM 7270</strain>
    </source>
</reference>
<sequence length="134" mass="14707">MRSYPRNSPQAAARIVALLLIADGHVSRSEMDALYGRDIEHELGLPPSAFGKVLHTLCEDLLMGMRDRRLLTGHIDDATLAALLDEVTDAVLRQKVLYFADAAATADQHVASAEAWVMEAALKRWHMEEAAAQA</sequence>
<dbReference type="InterPro" id="IPR029024">
    <property type="entry name" value="TerB-like"/>
</dbReference>
<evidence type="ECO:0000313" key="2">
    <source>
        <dbReference type="EMBL" id="TQN07765.1"/>
    </source>
</evidence>
<evidence type="ECO:0000313" key="3">
    <source>
        <dbReference type="Proteomes" id="UP000032566"/>
    </source>
</evidence>